<dbReference type="InterPro" id="IPR050483">
    <property type="entry name" value="CoA-transferase_III_domain"/>
</dbReference>
<dbReference type="RefSeq" id="WP_344199106.1">
    <property type="nucleotide sequence ID" value="NZ_BAAAME010000002.1"/>
</dbReference>
<keyword evidence="3" id="KW-1185">Reference proteome</keyword>
<organism evidence="2 3">
    <name type="scientific">Aeromicrobium alkaliterrae</name>
    <dbReference type="NCBI Taxonomy" id="302168"/>
    <lineage>
        <taxon>Bacteria</taxon>
        <taxon>Bacillati</taxon>
        <taxon>Actinomycetota</taxon>
        <taxon>Actinomycetes</taxon>
        <taxon>Propionibacteriales</taxon>
        <taxon>Nocardioidaceae</taxon>
        <taxon>Aeromicrobium</taxon>
    </lineage>
</organism>
<accession>A0ABN2JPD8</accession>
<dbReference type="Pfam" id="PF02515">
    <property type="entry name" value="CoA_transf_3"/>
    <property type="match status" value="1"/>
</dbReference>
<dbReference type="Gene3D" id="3.40.50.10540">
    <property type="entry name" value="Crotonobetainyl-coa:carnitine coa-transferase, domain 1"/>
    <property type="match status" value="1"/>
</dbReference>
<dbReference type="InterPro" id="IPR003673">
    <property type="entry name" value="CoA-Trfase_fam_III"/>
</dbReference>
<dbReference type="Proteomes" id="UP001501057">
    <property type="component" value="Unassembled WGS sequence"/>
</dbReference>
<evidence type="ECO:0000313" key="2">
    <source>
        <dbReference type="EMBL" id="GAA1734307.1"/>
    </source>
</evidence>
<dbReference type="EMBL" id="BAAAME010000002">
    <property type="protein sequence ID" value="GAA1734307.1"/>
    <property type="molecule type" value="Genomic_DNA"/>
</dbReference>
<evidence type="ECO:0000256" key="1">
    <source>
        <dbReference type="ARBA" id="ARBA00022679"/>
    </source>
</evidence>
<dbReference type="InterPro" id="IPR044855">
    <property type="entry name" value="CoA-Trfase_III_dom3_sf"/>
</dbReference>
<comment type="caution">
    <text evidence="2">The sequence shown here is derived from an EMBL/GenBank/DDBJ whole genome shotgun (WGS) entry which is preliminary data.</text>
</comment>
<dbReference type="PANTHER" id="PTHR48207:SF3">
    <property type="entry name" value="SUCCINATE--HYDROXYMETHYLGLUTARATE COA-TRANSFERASE"/>
    <property type="match status" value="1"/>
</dbReference>
<proteinExistence type="predicted"/>
<name>A0ABN2JPD8_9ACTN</name>
<dbReference type="SUPFAM" id="SSF89796">
    <property type="entry name" value="CoA-transferase family III (CaiB/BaiF)"/>
    <property type="match status" value="1"/>
</dbReference>
<dbReference type="PANTHER" id="PTHR48207">
    <property type="entry name" value="SUCCINATE--HYDROXYMETHYLGLUTARATE COA-TRANSFERASE"/>
    <property type="match status" value="1"/>
</dbReference>
<protein>
    <submittedName>
        <fullName evidence="2">CoA transferase</fullName>
    </submittedName>
</protein>
<sequence>MTETATDRHFLRGVRVLDITGALAGPYCTTILSDLGAEVIKIEPVDGDSLRRRLVGPEQRPLPFDLIHRNKRSLAVDIKSEQGRELVKSLAASSDVLVENFRVDALARQGLAYDDLKDACPDLVYCSISGFGQEGPMRDAKGIDLVAQAYGGLLSVTGSPDGSLAKAGYPMGDLGTGMWGVIGVLAALLRVRAGLGGSFIDVSLADTIAGWSMWEVADYVGTGDVPGPLGTAHRLTAPYEAFTCSDDAVLVIGATDRSWPDLCRVLEVDLVTDPRFIGEYNRFAHRAELAALLQVAFSRETRDDWIELLRAAGVPCGPVNDVAEMMDDPQYAVRDMFPADEARFGHRRIVNTPLVADGAPRAHRRAPLVGEDTATLLAELGHDQSQIQALVAAGVVGGVLPADLAASRA</sequence>
<dbReference type="InterPro" id="IPR023606">
    <property type="entry name" value="CoA-Trfase_III_dom_1_sf"/>
</dbReference>
<gene>
    <name evidence="2" type="ORF">GCM10009710_13670</name>
</gene>
<evidence type="ECO:0000313" key="3">
    <source>
        <dbReference type="Proteomes" id="UP001501057"/>
    </source>
</evidence>
<reference evidence="2 3" key="1">
    <citation type="journal article" date="2019" name="Int. J. Syst. Evol. Microbiol.">
        <title>The Global Catalogue of Microorganisms (GCM) 10K type strain sequencing project: providing services to taxonomists for standard genome sequencing and annotation.</title>
        <authorList>
            <consortium name="The Broad Institute Genomics Platform"/>
            <consortium name="The Broad Institute Genome Sequencing Center for Infectious Disease"/>
            <person name="Wu L."/>
            <person name="Ma J."/>
        </authorList>
    </citation>
    <scope>NUCLEOTIDE SEQUENCE [LARGE SCALE GENOMIC DNA]</scope>
    <source>
        <strain evidence="2 3">JCM 13518</strain>
    </source>
</reference>
<keyword evidence="1 2" id="KW-0808">Transferase</keyword>
<dbReference type="Gene3D" id="3.30.1540.10">
    <property type="entry name" value="formyl-coa transferase, domain 3"/>
    <property type="match status" value="1"/>
</dbReference>
<dbReference type="GO" id="GO:0016740">
    <property type="term" value="F:transferase activity"/>
    <property type="evidence" value="ECO:0007669"/>
    <property type="project" value="UniProtKB-KW"/>
</dbReference>